<comment type="similarity">
    <text evidence="5">Belongs to the ThrE exporter (TC 2.A.79) family.</text>
</comment>
<dbReference type="AlphaFoldDB" id="R9PGN8"/>
<evidence type="ECO:0000256" key="6">
    <source>
        <dbReference type="SAM" id="Phobius"/>
    </source>
</evidence>
<comment type="caution">
    <text evidence="9">The sequence shown here is derived from an EMBL/GenBank/DDBJ whole genome shotgun (WGS) entry which is preliminary data.</text>
</comment>
<evidence type="ECO:0000256" key="3">
    <source>
        <dbReference type="ARBA" id="ARBA00022989"/>
    </source>
</evidence>
<name>R9PGN8_AGAAL</name>
<evidence type="ECO:0000313" key="9">
    <source>
        <dbReference type="EMBL" id="GAD00540.1"/>
    </source>
</evidence>
<feature type="transmembrane region" description="Helical" evidence="6">
    <location>
        <begin position="287"/>
        <end position="305"/>
    </location>
</feature>
<feature type="transmembrane region" description="Helical" evidence="6">
    <location>
        <begin position="189"/>
        <end position="207"/>
    </location>
</feature>
<evidence type="ECO:0008006" key="11">
    <source>
        <dbReference type="Google" id="ProtNLM"/>
    </source>
</evidence>
<feature type="domain" description="Threonine/serine exporter-like N-terminal" evidence="7">
    <location>
        <begin position="30"/>
        <end position="269"/>
    </location>
</feature>
<protein>
    <recommendedName>
        <fullName evidence="11">Threonine/serine exporter family protein</fullName>
    </recommendedName>
</protein>
<evidence type="ECO:0000256" key="5">
    <source>
        <dbReference type="ARBA" id="ARBA00034125"/>
    </source>
</evidence>
<dbReference type="EMBL" id="BARX01000003">
    <property type="protein sequence ID" value="GAD00540.1"/>
    <property type="molecule type" value="Genomic_DNA"/>
</dbReference>
<dbReference type="STRING" id="1331007.AALB_0620"/>
<dbReference type="PANTHER" id="PTHR31082">
    <property type="entry name" value="PHEROMONE-REGULATED MEMBRANE PROTEIN 10"/>
    <property type="match status" value="1"/>
</dbReference>
<feature type="transmembrane region" description="Helical" evidence="6">
    <location>
        <begin position="255"/>
        <end position="275"/>
    </location>
</feature>
<evidence type="ECO:0000259" key="7">
    <source>
        <dbReference type="Pfam" id="PF06738"/>
    </source>
</evidence>
<keyword evidence="4 6" id="KW-0472">Membrane</keyword>
<dbReference type="PANTHER" id="PTHR31082:SF4">
    <property type="entry name" value="PHEROMONE-REGULATED MEMBRANE PROTEIN 10"/>
    <property type="match status" value="1"/>
</dbReference>
<keyword evidence="3 6" id="KW-1133">Transmembrane helix</keyword>
<dbReference type="OrthoDB" id="1490274at2"/>
<feature type="transmembrane region" description="Helical" evidence="6">
    <location>
        <begin position="336"/>
        <end position="354"/>
    </location>
</feature>
<reference evidence="9" key="1">
    <citation type="journal article" date="2013" name="Genome Announc.">
        <title>Draft Genome Sequence of Agarivorans albus Strain MKT 106T, an Agarolytic Marine Bacterium.</title>
        <authorList>
            <person name="Yasuike M."/>
            <person name="Nakamura Y."/>
            <person name="Kai W."/>
            <person name="Fujiwara A."/>
            <person name="Fukui Y."/>
            <person name="Satomi M."/>
            <person name="Sano M."/>
        </authorList>
    </citation>
    <scope>NUCLEOTIDE SEQUENCE [LARGE SCALE GENOMIC DNA]</scope>
</reference>
<comment type="subcellular location">
    <subcellularLocation>
        <location evidence="1">Membrane</location>
        <topology evidence="1">Multi-pass membrane protein</topology>
    </subcellularLocation>
</comment>
<dbReference type="GO" id="GO:0016020">
    <property type="term" value="C:membrane"/>
    <property type="evidence" value="ECO:0007669"/>
    <property type="project" value="UniProtKB-SubCell"/>
</dbReference>
<feature type="transmembrane region" description="Helical" evidence="6">
    <location>
        <begin position="213"/>
        <end position="234"/>
    </location>
</feature>
<gene>
    <name evidence="9" type="ORF">AALB_0620</name>
</gene>
<dbReference type="Pfam" id="PF06738">
    <property type="entry name" value="ThrE"/>
    <property type="match status" value="1"/>
</dbReference>
<sequence>MPICEIQLSIRFLELAPALKQSSFEVKRNFIIRLGKALHKYGTPAFRLESHLSNVAETLGLNGYFLVTPTSLTFVLWAPDDTQEYNYVMRVKPGEIDLGLLARTNQLVKKVTEEEISLAEAIERLNQMANQPALHSPWVICLAFAITGGAFAMLMSANWSTIIWSSLLSCISFYLAYRAEHSKGVHEALEPVAALLCSFVAVAISQFVPDVNIPIVVLSAIIIFIPGLSLTLGLSELAARELISGTARVMDGIMVLFKLYFGAVLGMAFGALIWGQVDLQSSFVSTWWIKWLGVVLLSLGLSVVFKVRAKDLPWGILSGVIAYAAAFAGSAYLGEALGPFVGAFIVGVYANLFAKLTKSPASVVLLQGIVLLVPGSKAYISLNSLVLGESMVSIPNIGSQTFLIFMSIVAGILFANVAVPQRSSL</sequence>
<keyword evidence="10" id="KW-1185">Reference proteome</keyword>
<dbReference type="GO" id="GO:0022857">
    <property type="term" value="F:transmembrane transporter activity"/>
    <property type="evidence" value="ECO:0007669"/>
    <property type="project" value="InterPro"/>
</dbReference>
<dbReference type="InterPro" id="IPR051361">
    <property type="entry name" value="ThrE/Ser_Exporter"/>
</dbReference>
<organism evidence="9 10">
    <name type="scientific">Agarivorans albus MKT 106</name>
    <dbReference type="NCBI Taxonomy" id="1331007"/>
    <lineage>
        <taxon>Bacteria</taxon>
        <taxon>Pseudomonadati</taxon>
        <taxon>Pseudomonadota</taxon>
        <taxon>Gammaproteobacteria</taxon>
        <taxon>Alteromonadales</taxon>
        <taxon>Alteromonadaceae</taxon>
        <taxon>Agarivorans</taxon>
    </lineage>
</organism>
<dbReference type="InterPro" id="IPR010619">
    <property type="entry name" value="ThrE-like_N"/>
</dbReference>
<evidence type="ECO:0000259" key="8">
    <source>
        <dbReference type="Pfam" id="PF12821"/>
    </source>
</evidence>
<evidence type="ECO:0000256" key="2">
    <source>
        <dbReference type="ARBA" id="ARBA00022692"/>
    </source>
</evidence>
<dbReference type="Proteomes" id="UP000014461">
    <property type="component" value="Unassembled WGS sequence"/>
</dbReference>
<feature type="transmembrane region" description="Helical" evidence="6">
    <location>
        <begin position="312"/>
        <end position="330"/>
    </location>
</feature>
<feature type="transmembrane region" description="Helical" evidence="6">
    <location>
        <begin position="361"/>
        <end position="380"/>
    </location>
</feature>
<evidence type="ECO:0000313" key="10">
    <source>
        <dbReference type="Proteomes" id="UP000014461"/>
    </source>
</evidence>
<feature type="transmembrane region" description="Helical" evidence="6">
    <location>
        <begin position="400"/>
        <end position="419"/>
    </location>
</feature>
<accession>R9PGN8</accession>
<dbReference type="InterPro" id="IPR024528">
    <property type="entry name" value="ThrE_2"/>
</dbReference>
<dbReference type="Pfam" id="PF12821">
    <property type="entry name" value="ThrE_2"/>
    <property type="match status" value="1"/>
</dbReference>
<feature type="transmembrane region" description="Helical" evidence="6">
    <location>
        <begin position="161"/>
        <end position="177"/>
    </location>
</feature>
<feature type="transmembrane region" description="Helical" evidence="6">
    <location>
        <begin position="134"/>
        <end position="155"/>
    </location>
</feature>
<feature type="domain" description="Threonine/Serine exporter ThrE" evidence="8">
    <location>
        <begin position="293"/>
        <end position="417"/>
    </location>
</feature>
<evidence type="ECO:0000256" key="4">
    <source>
        <dbReference type="ARBA" id="ARBA00023136"/>
    </source>
</evidence>
<keyword evidence="2 6" id="KW-0812">Transmembrane</keyword>
<proteinExistence type="inferred from homology"/>
<evidence type="ECO:0000256" key="1">
    <source>
        <dbReference type="ARBA" id="ARBA00004141"/>
    </source>
</evidence>